<dbReference type="Gene3D" id="1.25.40.10">
    <property type="entry name" value="Tetratricopeptide repeat domain"/>
    <property type="match status" value="4"/>
</dbReference>
<dbReference type="InterPro" id="IPR019734">
    <property type="entry name" value="TPR_rpt"/>
</dbReference>
<sequence>MTRPIDAGRAEFNHGRLASIIGLACAVFLMAPPAVQAQPKVRTAQAQAQASQPLNQHLDAAQAALDRKSFDEAVREARLALEIKPSSTAAISILLNALIQNGNEAQALSEADRLIPASEASGVLLSQRGFLRRKAGRLEAAVSDFERARRAGNGNLTDAQRRTLDEAIAEANTAIVAGDIAAAQSAFDGNDFAAAEARAAKLRERLPESEPVNRILVESLLRQGRTAEALAAADRFIASGRAGAQFRAERGYIRRREGALAGAAEDFHIAAQDPALSDEERRRYAAAEAEANDAQDQATLNEATRALNDDRPGEAIERAQRLLARKPDSETARSLLSTALARQNKIKEAIAELDAILARDPGRGDIYAQRGYYKRRIQDLAGARADFIEALNRLTDAAMVDNVKKAVAEIDTATAPGQRTAAVSKEDEALKRIAQLARQKRYDEALRGLAAIEAEVGPKGWILVQRGLIYREQNRFAEAATVFRRALASHLLEPGQILNVQFWEADCRAELRKRAHDIEGALAIYRSFVAAHPKYADGWYKLGYLLLAEKRINEAGPALLNAINIKPTTSGYLDAAGTFILTDAPLASKLFRNGLDGVAQKKPEDPPRTATEIEQIKNNVVRADQSFRVTLSTTGITNRPYGAGGSAFDYGGEATVRFDGRYLPAIEGVEAYLSGYHGQDQTGFAETNAQIGVRWRPFRDIDFSIGPSLLQRFEPDVRTQLALNWGLGLGGAAYPYQAKFEGAATDPYWDFAMLGTWRTADHRYLQDAVGNVGVMFGARSDKLKSAIGPTLWGMAAYDSAATDPWAFGVGPSLLGRIWIGGDQYRSYDGLLQFQLGYVTAVGDTKRQQGWRGKIILYF</sequence>
<evidence type="ECO:0000256" key="2">
    <source>
        <dbReference type="ARBA" id="ARBA00022803"/>
    </source>
</evidence>
<accession>A0A1H8T1F0</accession>
<dbReference type="SUPFAM" id="SSF48452">
    <property type="entry name" value="TPR-like"/>
    <property type="match status" value="2"/>
</dbReference>
<evidence type="ECO:0000313" key="5">
    <source>
        <dbReference type="Proteomes" id="UP000199615"/>
    </source>
</evidence>
<dbReference type="Pfam" id="PF13181">
    <property type="entry name" value="TPR_8"/>
    <property type="match status" value="1"/>
</dbReference>
<dbReference type="PANTHER" id="PTHR45586">
    <property type="entry name" value="TPR REPEAT-CONTAINING PROTEIN PA4667"/>
    <property type="match status" value="1"/>
</dbReference>
<name>A0A1H8T1F0_9BRAD</name>
<evidence type="ECO:0000313" key="4">
    <source>
        <dbReference type="EMBL" id="SEO84810.1"/>
    </source>
</evidence>
<reference evidence="5" key="1">
    <citation type="submission" date="2016-10" db="EMBL/GenBank/DDBJ databases">
        <authorList>
            <person name="Varghese N."/>
            <person name="Submissions S."/>
        </authorList>
    </citation>
    <scope>NUCLEOTIDE SEQUENCE [LARGE SCALE GENOMIC DNA]</scope>
    <source>
        <strain evidence="5">DSM 123</strain>
    </source>
</reference>
<dbReference type="InterPro" id="IPR051012">
    <property type="entry name" value="CellSynth/LPSAsmb/PSIAsmb"/>
</dbReference>
<dbReference type="PANTHER" id="PTHR45586:SF1">
    <property type="entry name" value="LIPOPOLYSACCHARIDE ASSEMBLY PROTEIN B"/>
    <property type="match status" value="1"/>
</dbReference>
<organism evidence="4 5">
    <name type="scientific">Rhodopseudomonas pseudopalustris</name>
    <dbReference type="NCBI Taxonomy" id="1513892"/>
    <lineage>
        <taxon>Bacteria</taxon>
        <taxon>Pseudomonadati</taxon>
        <taxon>Pseudomonadota</taxon>
        <taxon>Alphaproteobacteria</taxon>
        <taxon>Hyphomicrobiales</taxon>
        <taxon>Nitrobacteraceae</taxon>
        <taxon>Rhodopseudomonas</taxon>
    </lineage>
</organism>
<evidence type="ECO:0000256" key="3">
    <source>
        <dbReference type="PROSITE-ProRule" id="PRU00339"/>
    </source>
</evidence>
<dbReference type="RefSeq" id="WP_139202632.1">
    <property type="nucleotide sequence ID" value="NZ_FODT01000005.1"/>
</dbReference>
<gene>
    <name evidence="4" type="ORF">SAMN05444123_105178</name>
</gene>
<keyword evidence="5" id="KW-1185">Reference proteome</keyword>
<keyword evidence="2 3" id="KW-0802">TPR repeat</keyword>
<dbReference type="Proteomes" id="UP000199615">
    <property type="component" value="Unassembled WGS sequence"/>
</dbReference>
<dbReference type="Pfam" id="PF14559">
    <property type="entry name" value="TPR_19"/>
    <property type="match status" value="1"/>
</dbReference>
<feature type="repeat" description="TPR" evidence="3">
    <location>
        <begin position="536"/>
        <end position="569"/>
    </location>
</feature>
<dbReference type="SMART" id="SM00028">
    <property type="entry name" value="TPR"/>
    <property type="match status" value="6"/>
</dbReference>
<keyword evidence="1" id="KW-0677">Repeat</keyword>
<dbReference type="EMBL" id="FODT01000005">
    <property type="protein sequence ID" value="SEO84810.1"/>
    <property type="molecule type" value="Genomic_DNA"/>
</dbReference>
<dbReference type="OrthoDB" id="9814069at2"/>
<dbReference type="Pfam" id="PF13432">
    <property type="entry name" value="TPR_16"/>
    <property type="match status" value="2"/>
</dbReference>
<evidence type="ECO:0000256" key="1">
    <source>
        <dbReference type="ARBA" id="ARBA00022737"/>
    </source>
</evidence>
<dbReference type="PROSITE" id="PS50005">
    <property type="entry name" value="TPR"/>
    <property type="match status" value="1"/>
</dbReference>
<proteinExistence type="predicted"/>
<dbReference type="AlphaFoldDB" id="A0A1H8T1F0"/>
<dbReference type="InterPro" id="IPR011990">
    <property type="entry name" value="TPR-like_helical_dom_sf"/>
</dbReference>
<protein>
    <submittedName>
        <fullName evidence="4">Tetratricopeptide repeat-containing protein</fullName>
    </submittedName>
</protein>